<reference evidence="2" key="1">
    <citation type="submission" date="2009-07" db="EMBL/GenBank/DDBJ databases">
        <title>Complete sequence of Methylotenera mobilis JLW8.</title>
        <authorList>
            <consortium name="US DOE Joint Genome Institute"/>
            <person name="Lucas S."/>
            <person name="Copeland A."/>
            <person name="Lapidus A."/>
            <person name="Glavina del Rio T."/>
            <person name="Tice H."/>
            <person name="Bruce D."/>
            <person name="Goodwin L."/>
            <person name="Pitluck S."/>
            <person name="LaButti K.M."/>
            <person name="Clum A."/>
            <person name="Larimer F."/>
            <person name="Land M."/>
            <person name="Hauser L."/>
            <person name="Kyrpides N."/>
            <person name="Mikhailova N."/>
            <person name="Kayluzhnaya M."/>
            <person name="Chistoserdova L."/>
        </authorList>
    </citation>
    <scope>NUCLEOTIDE SEQUENCE [LARGE SCALE GENOMIC DNA]</scope>
    <source>
        <strain evidence="2">JLW8 / ATCC BAA-1282 / DSM 17540</strain>
    </source>
</reference>
<accession>C6WXU3</accession>
<reference evidence="1 2" key="2">
    <citation type="journal article" date="2011" name="J. Bacteriol.">
        <title>Genomes of three methylotrophs from a single niche uncover genetic and metabolic divergence of Methylophilaceae.</title>
        <authorList>
            <person name="Lapidus A."/>
            <person name="Clum A."/>
            <person name="Labutti K."/>
            <person name="Kaluzhnaya M.G."/>
            <person name="Lim S."/>
            <person name="Beck D.A."/>
            <person name="Glavina Del Rio T."/>
            <person name="Nolan M."/>
            <person name="Mavromatis K."/>
            <person name="Huntemann M."/>
            <person name="Lucas S."/>
            <person name="Lidstrom M.E."/>
            <person name="Ivanova N."/>
            <person name="Chistoserdova L."/>
        </authorList>
    </citation>
    <scope>NUCLEOTIDE SEQUENCE [LARGE SCALE GENOMIC DNA]</scope>
    <source>
        <strain evidence="2">JLW8 / ATCC BAA-1282 / DSM 17540</strain>
    </source>
</reference>
<dbReference type="AlphaFoldDB" id="C6WXU3"/>
<dbReference type="KEGG" id="mmb:Mmol_1838"/>
<name>C6WXU3_METML</name>
<proteinExistence type="predicted"/>
<sequence>MVVNKTPSLRQKPLCIELIKMQIREIITLIYFDSPHLS</sequence>
<dbReference type="STRING" id="583345.Mmol_1838"/>
<protein>
    <submittedName>
        <fullName evidence="1">Uncharacterized protein</fullName>
    </submittedName>
</protein>
<dbReference type="Proteomes" id="UP000002742">
    <property type="component" value="Chromosome"/>
</dbReference>
<dbReference type="HOGENOM" id="CLU_3330008_0_0_4"/>
<gene>
    <name evidence="1" type="ordered locus">Mmol_1838</name>
</gene>
<dbReference type="EMBL" id="CP001672">
    <property type="protein sequence ID" value="ACT48742.1"/>
    <property type="molecule type" value="Genomic_DNA"/>
</dbReference>
<keyword evidence="2" id="KW-1185">Reference proteome</keyword>
<evidence type="ECO:0000313" key="1">
    <source>
        <dbReference type="EMBL" id="ACT48742.1"/>
    </source>
</evidence>
<evidence type="ECO:0000313" key="2">
    <source>
        <dbReference type="Proteomes" id="UP000002742"/>
    </source>
</evidence>
<organism evidence="1 2">
    <name type="scientific">Methylotenera mobilis (strain JLW8 / ATCC BAA-1282 / DSM 17540)</name>
    <dbReference type="NCBI Taxonomy" id="583345"/>
    <lineage>
        <taxon>Bacteria</taxon>
        <taxon>Pseudomonadati</taxon>
        <taxon>Pseudomonadota</taxon>
        <taxon>Betaproteobacteria</taxon>
        <taxon>Nitrosomonadales</taxon>
        <taxon>Methylophilaceae</taxon>
        <taxon>Methylotenera</taxon>
    </lineage>
</organism>